<dbReference type="EMBL" id="CP032125">
    <property type="protein sequence ID" value="AXX98054.1"/>
    <property type="molecule type" value="Genomic_DNA"/>
</dbReference>
<accession>A0A347UGS6</accession>
<evidence type="ECO:0000313" key="2">
    <source>
        <dbReference type="Proteomes" id="UP000261704"/>
    </source>
</evidence>
<dbReference type="RefSeq" id="WP_118942710.1">
    <property type="nucleotide sequence ID" value="NZ_CP032125.1"/>
</dbReference>
<organism evidence="1 2">
    <name type="scientific">Profundibacter amoris</name>
    <dbReference type="NCBI Taxonomy" id="2171755"/>
    <lineage>
        <taxon>Bacteria</taxon>
        <taxon>Pseudomonadati</taxon>
        <taxon>Pseudomonadota</taxon>
        <taxon>Alphaproteobacteria</taxon>
        <taxon>Rhodobacterales</taxon>
        <taxon>Paracoccaceae</taxon>
        <taxon>Profundibacter</taxon>
    </lineage>
</organism>
<sequence>MRHIDLTDANALIARSEKHYADYKNKMSGLTSIAKKQDPKDGKWIYTLVFNGRLLIDGKAILSDAANNLVSAMDHIASAMARQNGVLQNPRFYCPFHTTETEFQIKLGGVTRHIGNANAAILNQHYQANRQEVIHVDALKQLANTGKHWELAVPAISPHTIGMNQENGPQKFIEIPESIFANSTETGFEFYREKEPMWDESIYLITKEEIVGLTDHHPHSPDTIFSCSTRYVKALITEIEIAGGTRPT</sequence>
<proteinExistence type="predicted"/>
<keyword evidence="2" id="KW-1185">Reference proteome</keyword>
<dbReference type="KEGG" id="pamo:BAR1_08995"/>
<protein>
    <submittedName>
        <fullName evidence="1">Uncharacterized protein</fullName>
    </submittedName>
</protein>
<dbReference type="OrthoDB" id="7565871at2"/>
<evidence type="ECO:0000313" key="1">
    <source>
        <dbReference type="EMBL" id="AXX98054.1"/>
    </source>
</evidence>
<dbReference type="AlphaFoldDB" id="A0A347UGS6"/>
<name>A0A347UGS6_9RHOB</name>
<dbReference type="Proteomes" id="UP000261704">
    <property type="component" value="Chromosome"/>
</dbReference>
<gene>
    <name evidence="1" type="ORF">BAR1_08995</name>
</gene>
<reference evidence="1 2" key="1">
    <citation type="submission" date="2018-09" db="EMBL/GenBank/DDBJ databases">
        <title>Profundibacter amoris BAR1 gen. nov., sp. nov., a new member of the Roseobacter clade isolated at Lokis Castle Vent Field on the Arctic Mid-Oceanic Ridge.</title>
        <authorList>
            <person name="Le Moine Bauer S."/>
            <person name="Sjoeberg A.G."/>
            <person name="L'Haridon S."/>
            <person name="Stokke R."/>
            <person name="Roalkvam I."/>
            <person name="Steen I.H."/>
            <person name="Dahle H."/>
        </authorList>
    </citation>
    <scope>NUCLEOTIDE SEQUENCE [LARGE SCALE GENOMIC DNA]</scope>
    <source>
        <strain evidence="1 2">BAR1</strain>
    </source>
</reference>